<dbReference type="EMBL" id="JASMQC010000028">
    <property type="protein sequence ID" value="KAK1933637.1"/>
    <property type="molecule type" value="Genomic_DNA"/>
</dbReference>
<comment type="caution">
    <text evidence="1">The sequence shown here is derived from an EMBL/GenBank/DDBJ whole genome shotgun (WGS) entry which is preliminary data.</text>
</comment>
<evidence type="ECO:0000313" key="1">
    <source>
        <dbReference type="EMBL" id="KAK1933637.1"/>
    </source>
</evidence>
<evidence type="ECO:0000313" key="2">
    <source>
        <dbReference type="Proteomes" id="UP001259832"/>
    </source>
</evidence>
<accession>A0AAD9LFI7</accession>
<keyword evidence="2" id="KW-1185">Reference proteome</keyword>
<proteinExistence type="predicted"/>
<dbReference type="AlphaFoldDB" id="A0AAD9LFI7"/>
<protein>
    <submittedName>
        <fullName evidence="1">Uncharacterized protein</fullName>
    </submittedName>
</protein>
<sequence>MSLTGLEEFQLLLLVWSRRGWEDAASAEEQACADTELADWMNDKRLRCACHSVCHRSSSEFHAAARVICTAANVAAMQ</sequence>
<gene>
    <name evidence="1" type="ORF">P3T76_011851</name>
</gene>
<name>A0AAD9LFI7_9STRA</name>
<organism evidence="1 2">
    <name type="scientific">Phytophthora citrophthora</name>
    <dbReference type="NCBI Taxonomy" id="4793"/>
    <lineage>
        <taxon>Eukaryota</taxon>
        <taxon>Sar</taxon>
        <taxon>Stramenopiles</taxon>
        <taxon>Oomycota</taxon>
        <taxon>Peronosporomycetes</taxon>
        <taxon>Peronosporales</taxon>
        <taxon>Peronosporaceae</taxon>
        <taxon>Phytophthora</taxon>
    </lineage>
</organism>
<reference evidence="1" key="1">
    <citation type="submission" date="2023-08" db="EMBL/GenBank/DDBJ databases">
        <title>Reference Genome Resource for the Citrus Pathogen Phytophthora citrophthora.</title>
        <authorList>
            <person name="Moller H."/>
            <person name="Coetzee B."/>
            <person name="Rose L.J."/>
            <person name="Van Niekerk J.M."/>
        </authorList>
    </citation>
    <scope>NUCLEOTIDE SEQUENCE</scope>
    <source>
        <strain evidence="1">STE-U-9442</strain>
    </source>
</reference>
<dbReference type="Proteomes" id="UP001259832">
    <property type="component" value="Unassembled WGS sequence"/>
</dbReference>